<gene>
    <name evidence="4" type="ORF">ElP_23040</name>
</gene>
<keyword evidence="5" id="KW-1185">Reference proteome</keyword>
<dbReference type="KEGG" id="tpla:ElP_23040"/>
<evidence type="ECO:0000256" key="1">
    <source>
        <dbReference type="SAM" id="Coils"/>
    </source>
</evidence>
<evidence type="ECO:0000313" key="5">
    <source>
        <dbReference type="Proteomes" id="UP000317835"/>
    </source>
</evidence>
<dbReference type="InterPro" id="IPR024463">
    <property type="entry name" value="Transposase_TnpC_homeodom"/>
</dbReference>
<reference evidence="4 5" key="1">
    <citation type="submission" date="2019-02" db="EMBL/GenBank/DDBJ databases">
        <title>Deep-cultivation of Planctomycetes and their phenomic and genomic characterization uncovers novel biology.</title>
        <authorList>
            <person name="Wiegand S."/>
            <person name="Jogler M."/>
            <person name="Boedeker C."/>
            <person name="Pinto D."/>
            <person name="Vollmers J."/>
            <person name="Rivas-Marin E."/>
            <person name="Kohn T."/>
            <person name="Peeters S.H."/>
            <person name="Heuer A."/>
            <person name="Rast P."/>
            <person name="Oberbeckmann S."/>
            <person name="Bunk B."/>
            <person name="Jeske O."/>
            <person name="Meyerdierks A."/>
            <person name="Storesund J.E."/>
            <person name="Kallscheuer N."/>
            <person name="Luecker S."/>
            <person name="Lage O.M."/>
            <person name="Pohl T."/>
            <person name="Merkel B.J."/>
            <person name="Hornburger P."/>
            <person name="Mueller R.-W."/>
            <person name="Bruemmer F."/>
            <person name="Labrenz M."/>
            <person name="Spormann A.M."/>
            <person name="Op den Camp H."/>
            <person name="Overmann J."/>
            <person name="Amann R."/>
            <person name="Jetten M.S.M."/>
            <person name="Mascher T."/>
            <person name="Medema M.H."/>
            <person name="Devos D.P."/>
            <person name="Kaster A.-K."/>
            <person name="Ovreas L."/>
            <person name="Rohde M."/>
            <person name="Galperin M.Y."/>
            <person name="Jogler C."/>
        </authorList>
    </citation>
    <scope>NUCLEOTIDE SEQUENCE [LARGE SCALE GENOMIC DNA]</scope>
    <source>
        <strain evidence="4 5">ElP</strain>
    </source>
</reference>
<feature type="region of interest" description="Disordered" evidence="2">
    <location>
        <begin position="62"/>
        <end position="95"/>
    </location>
</feature>
<dbReference type="Proteomes" id="UP000317835">
    <property type="component" value="Chromosome"/>
</dbReference>
<feature type="compositionally biased region" description="Pro residues" evidence="2">
    <location>
        <begin position="65"/>
        <end position="74"/>
    </location>
</feature>
<keyword evidence="4" id="KW-0238">DNA-binding</keyword>
<keyword evidence="4" id="KW-0371">Homeobox</keyword>
<dbReference type="AlphaFoldDB" id="A0A518H0T1"/>
<dbReference type="GO" id="GO:0003677">
    <property type="term" value="F:DNA binding"/>
    <property type="evidence" value="ECO:0007669"/>
    <property type="project" value="UniProtKB-KW"/>
</dbReference>
<feature type="coiled-coil region" evidence="1">
    <location>
        <begin position="17"/>
        <end position="44"/>
    </location>
</feature>
<feature type="compositionally biased region" description="Basic residues" evidence="2">
    <location>
        <begin position="86"/>
        <end position="95"/>
    </location>
</feature>
<evidence type="ECO:0000313" key="4">
    <source>
        <dbReference type="EMBL" id="QDV34418.1"/>
    </source>
</evidence>
<keyword evidence="1" id="KW-0175">Coiled coil</keyword>
<name>A0A518H0T1_9BACT</name>
<dbReference type="Pfam" id="PF13007">
    <property type="entry name" value="LZ_Tnp_IS66"/>
    <property type="match status" value="1"/>
</dbReference>
<organism evidence="4 5">
    <name type="scientific">Tautonia plasticadhaerens</name>
    <dbReference type="NCBI Taxonomy" id="2527974"/>
    <lineage>
        <taxon>Bacteria</taxon>
        <taxon>Pseudomonadati</taxon>
        <taxon>Planctomycetota</taxon>
        <taxon>Planctomycetia</taxon>
        <taxon>Isosphaerales</taxon>
        <taxon>Isosphaeraceae</taxon>
        <taxon>Tautonia</taxon>
    </lineage>
</organism>
<sequence>METAALPEDLATCHGMIRQLADSLRAARRQVEQLGHRLDLLLRRMYGPRSERVDPGQLLLFAEPAEPPLAPSPEAPSEASPPSRARPVRGHGRRP</sequence>
<accession>A0A518H0T1</accession>
<evidence type="ECO:0000256" key="2">
    <source>
        <dbReference type="SAM" id="MobiDB-lite"/>
    </source>
</evidence>
<feature type="domain" description="Transposase TnpC homeodomain" evidence="3">
    <location>
        <begin position="33"/>
        <end position="90"/>
    </location>
</feature>
<dbReference type="RefSeq" id="WP_145269287.1">
    <property type="nucleotide sequence ID" value="NZ_CP036426.1"/>
</dbReference>
<proteinExistence type="predicted"/>
<dbReference type="EMBL" id="CP036426">
    <property type="protein sequence ID" value="QDV34418.1"/>
    <property type="molecule type" value="Genomic_DNA"/>
</dbReference>
<protein>
    <submittedName>
        <fullName evidence="4">Transposase C of IS166 homeodomain protein</fullName>
    </submittedName>
</protein>
<evidence type="ECO:0000259" key="3">
    <source>
        <dbReference type="Pfam" id="PF13007"/>
    </source>
</evidence>
<feature type="compositionally biased region" description="Low complexity" evidence="2">
    <location>
        <begin position="75"/>
        <end position="85"/>
    </location>
</feature>